<feature type="domain" description="PUM-HD" evidence="10">
    <location>
        <begin position="505"/>
        <end position="847"/>
    </location>
</feature>
<feature type="region of interest" description="Disordered" evidence="9">
    <location>
        <begin position="236"/>
        <end position="304"/>
    </location>
</feature>
<dbReference type="SMART" id="SM00025">
    <property type="entry name" value="Pumilio"/>
    <property type="match status" value="8"/>
</dbReference>
<keyword evidence="2" id="KW-0963">Cytoplasm</keyword>
<evidence type="ECO:0000256" key="9">
    <source>
        <dbReference type="SAM" id="MobiDB-lite"/>
    </source>
</evidence>
<dbReference type="AlphaFoldDB" id="A0A3D8SSQ3"/>
<feature type="compositionally biased region" description="Low complexity" evidence="9">
    <location>
        <begin position="897"/>
        <end position="909"/>
    </location>
</feature>
<name>A0A3D8SSQ3_9HELO</name>
<feature type="compositionally biased region" description="Polar residues" evidence="9">
    <location>
        <begin position="169"/>
        <end position="186"/>
    </location>
</feature>
<feature type="region of interest" description="Disordered" evidence="9">
    <location>
        <begin position="1"/>
        <end position="46"/>
    </location>
</feature>
<dbReference type="CDD" id="cd07920">
    <property type="entry name" value="Pumilio"/>
    <property type="match status" value="1"/>
</dbReference>
<evidence type="ECO:0000313" key="11">
    <source>
        <dbReference type="EMBL" id="RDW89336.1"/>
    </source>
</evidence>
<dbReference type="PROSITE" id="PS50302">
    <property type="entry name" value="PUM"/>
    <property type="match status" value="7"/>
</dbReference>
<dbReference type="PROSITE" id="PS50303">
    <property type="entry name" value="PUM_HD"/>
    <property type="match status" value="1"/>
</dbReference>
<dbReference type="PANTHER" id="PTHR12537:SF12">
    <property type="entry name" value="MATERNAL PROTEIN PUMILIO"/>
    <property type="match status" value="1"/>
</dbReference>
<feature type="repeat" description="Pumilio" evidence="8">
    <location>
        <begin position="635"/>
        <end position="670"/>
    </location>
</feature>
<comment type="subcellular location">
    <subcellularLocation>
        <location evidence="1">Cytoplasm</location>
    </subcellularLocation>
</comment>
<feature type="repeat" description="Pumilio" evidence="8">
    <location>
        <begin position="782"/>
        <end position="821"/>
    </location>
</feature>
<evidence type="ECO:0000256" key="2">
    <source>
        <dbReference type="ARBA" id="ARBA00022490"/>
    </source>
</evidence>
<feature type="compositionally biased region" description="Polar residues" evidence="9">
    <location>
        <begin position="268"/>
        <end position="302"/>
    </location>
</feature>
<sequence length="936" mass="102385">MTTTNRPAAAMANFNSAPGRHNSDDRTSQISTIGQTFGNGASWQASSGIWGSGFGNSKRDASRTRGMFVGLNTTLAVTDGISAAESESYPAGPSGSSALTASSEADPWTGRTNGPWNQPDTTSPTLHSSGSGSTSPTRVRNPMSGPSQQTLLELQTSYHNSRPAIGQGKSFSRPQPKSSLDPSTGSFDFGRKPSFGFNDDKENFGQDSAYDGDASRKYRLDQIGSQGSNYLAINGAASRDGSLPPSRASDSGLTFGNHPTFGSFGHTPASSIHSQRPSYSGASGSFSQANGSRFNDISTQGPDSDVRDKLAELRFRETDTAVGAQSNSNFEQQYSPTQTNFNNQSFQSNGGAMWNEAAKSFNPYAQEYNPTLADQSYLARAQRFGERGSASPAASEYRRGLDSPKYYSTVGTPAEQLYRPSSQGPRIPQGPNDLDQRLQALHLVQQQAYMFASGYQGQFSGAYEYSPQNFRPMPLPYGYPMPVNFPPAPTIPTRPAKDNDVGAGVRSVLLEEFRANLKGNKRFELKDIYNHVVEFSGDQHGSRFIQQKLETANSDEKEQLFREIQPNALQLMTDVFGNYVIQKMFEHGNQVQKRLLAEQMRNHVNELSLQMYGCRVVQKALEHVLADQQAELVKELQPDILRCVKDQNGNHVVQKAIERVPREHIQFIIEAFKGQVHLLAAHPYGCRVVQRILEYCTPADQASILEEFHECSSMLITDQYGNYVTQHVISKGQTEDRAKVIKIVIAQILPLSKHKFASNVVEKSIEHGTYEQRKAILDQVTALHSDGTSPLTLIMKDQFGNYVIQKLLASLEGADRERLIEELKPQLSALKKYNFGKQITAMEKLVYGGSAPPQPTSPLTSQATTSMQQSAALTPQTQPIEIESVAATPSLTMGQNSPQSSSLPSASVSTVDEPTEGDQNFKSAEKECPEVVIHGV</sequence>
<feature type="repeat" description="Pumilio" evidence="8">
    <location>
        <begin position="599"/>
        <end position="634"/>
    </location>
</feature>
<dbReference type="Gene3D" id="1.25.10.10">
    <property type="entry name" value="Leucine-rich Repeat Variant"/>
    <property type="match status" value="1"/>
</dbReference>
<evidence type="ECO:0000259" key="10">
    <source>
        <dbReference type="PROSITE" id="PS50303"/>
    </source>
</evidence>
<organism evidence="11 12">
    <name type="scientific">Coleophoma cylindrospora</name>
    <dbReference type="NCBI Taxonomy" id="1849047"/>
    <lineage>
        <taxon>Eukaryota</taxon>
        <taxon>Fungi</taxon>
        <taxon>Dikarya</taxon>
        <taxon>Ascomycota</taxon>
        <taxon>Pezizomycotina</taxon>
        <taxon>Leotiomycetes</taxon>
        <taxon>Helotiales</taxon>
        <taxon>Dermateaceae</taxon>
        <taxon>Coleophoma</taxon>
    </lineage>
</organism>
<dbReference type="SUPFAM" id="SSF48371">
    <property type="entry name" value="ARM repeat"/>
    <property type="match status" value="1"/>
</dbReference>
<dbReference type="STRING" id="1849047.A0A3D8SSQ3"/>
<evidence type="ECO:0000256" key="5">
    <source>
        <dbReference type="ARBA" id="ARBA00024893"/>
    </source>
</evidence>
<evidence type="ECO:0000256" key="6">
    <source>
        <dbReference type="ARBA" id="ARBA00060736"/>
    </source>
</evidence>
<keyword evidence="12" id="KW-1185">Reference proteome</keyword>
<dbReference type="GO" id="GO:0005737">
    <property type="term" value="C:cytoplasm"/>
    <property type="evidence" value="ECO:0007669"/>
    <property type="project" value="UniProtKB-SubCell"/>
</dbReference>
<dbReference type="InterPro" id="IPR033712">
    <property type="entry name" value="Pumilio_RNA-bd"/>
</dbReference>
<keyword evidence="3" id="KW-0677">Repeat</keyword>
<feature type="repeat" description="Pumilio" evidence="8">
    <location>
        <begin position="742"/>
        <end position="778"/>
    </location>
</feature>
<dbReference type="Pfam" id="PF00806">
    <property type="entry name" value="PUF"/>
    <property type="match status" value="8"/>
</dbReference>
<reference evidence="11 12" key="1">
    <citation type="journal article" date="2018" name="IMA Fungus">
        <title>IMA Genome-F 9: Draft genome sequence of Annulohypoxylon stygium, Aspergillus mulundensis, Berkeleyomyces basicola (syn. Thielaviopsis basicola), Ceratocystis smalleyi, two Cercospora beticola strains, Coleophoma cylindrospora, Fusarium fracticaudum, Phialophora cf. hyalina, and Morchella septimelata.</title>
        <authorList>
            <person name="Wingfield B.D."/>
            <person name="Bills G.F."/>
            <person name="Dong Y."/>
            <person name="Huang W."/>
            <person name="Nel W.J."/>
            <person name="Swalarsk-Parry B.S."/>
            <person name="Vaghefi N."/>
            <person name="Wilken P.M."/>
            <person name="An Z."/>
            <person name="de Beer Z.W."/>
            <person name="De Vos L."/>
            <person name="Chen L."/>
            <person name="Duong T.A."/>
            <person name="Gao Y."/>
            <person name="Hammerbacher A."/>
            <person name="Kikkert J.R."/>
            <person name="Li Y."/>
            <person name="Li H."/>
            <person name="Li K."/>
            <person name="Li Q."/>
            <person name="Liu X."/>
            <person name="Ma X."/>
            <person name="Naidoo K."/>
            <person name="Pethybridge S.J."/>
            <person name="Sun J."/>
            <person name="Steenkamp E.T."/>
            <person name="van der Nest M.A."/>
            <person name="van Wyk S."/>
            <person name="Wingfield M.J."/>
            <person name="Xiong C."/>
            <person name="Yue Q."/>
            <person name="Zhang X."/>
        </authorList>
    </citation>
    <scope>NUCLEOTIDE SEQUENCE [LARGE SCALE GENOMIC DNA]</scope>
    <source>
        <strain evidence="11 12">BP6252</strain>
    </source>
</reference>
<dbReference type="EMBL" id="PDLM01000001">
    <property type="protein sequence ID" value="RDW89336.1"/>
    <property type="molecule type" value="Genomic_DNA"/>
</dbReference>
<evidence type="ECO:0000256" key="7">
    <source>
        <dbReference type="ARBA" id="ARBA00081811"/>
    </source>
</evidence>
<accession>A0A3D8SSQ3</accession>
<evidence type="ECO:0000256" key="8">
    <source>
        <dbReference type="PROSITE-ProRule" id="PRU00317"/>
    </source>
</evidence>
<evidence type="ECO:0000313" key="12">
    <source>
        <dbReference type="Proteomes" id="UP000256645"/>
    </source>
</evidence>
<evidence type="ECO:0000256" key="1">
    <source>
        <dbReference type="ARBA" id="ARBA00004496"/>
    </source>
</evidence>
<keyword evidence="4" id="KW-0694">RNA-binding</keyword>
<feature type="compositionally biased region" description="Polar residues" evidence="9">
    <location>
        <begin position="28"/>
        <end position="46"/>
    </location>
</feature>
<feature type="region of interest" description="Disordered" evidence="9">
    <location>
        <begin position="847"/>
        <end position="879"/>
    </location>
</feature>
<evidence type="ECO:0000256" key="3">
    <source>
        <dbReference type="ARBA" id="ARBA00022737"/>
    </source>
</evidence>
<dbReference type="OrthoDB" id="668540at2759"/>
<feature type="repeat" description="Pumilio" evidence="8">
    <location>
        <begin position="527"/>
        <end position="562"/>
    </location>
</feature>
<dbReference type="GO" id="GO:0000288">
    <property type="term" value="P:nuclear-transcribed mRNA catabolic process, deadenylation-dependent decay"/>
    <property type="evidence" value="ECO:0007669"/>
    <property type="project" value="TreeGrafter"/>
</dbReference>
<feature type="compositionally biased region" description="Polar residues" evidence="9">
    <location>
        <begin position="857"/>
        <end position="879"/>
    </location>
</feature>
<dbReference type="InterPro" id="IPR011989">
    <property type="entry name" value="ARM-like"/>
</dbReference>
<feature type="repeat" description="Pumilio" evidence="8">
    <location>
        <begin position="563"/>
        <end position="598"/>
    </location>
</feature>
<protein>
    <recommendedName>
        <fullName evidence="7">Pumilio homology domain family member 3</fullName>
    </recommendedName>
</protein>
<proteinExistence type="inferred from homology"/>
<comment type="function">
    <text evidence="5">RNA-binding nucleolar protein required for pre-rRNA processing. Involved in production of 18S rRNA and assembly of small ribosomal subunit.</text>
</comment>
<feature type="region of interest" description="Disordered" evidence="9">
    <location>
        <begin position="891"/>
        <end position="936"/>
    </location>
</feature>
<evidence type="ECO:0000256" key="4">
    <source>
        <dbReference type="ARBA" id="ARBA00022884"/>
    </source>
</evidence>
<feature type="compositionally biased region" description="Polar residues" evidence="9">
    <location>
        <begin position="110"/>
        <end position="146"/>
    </location>
</feature>
<dbReference type="FunFam" id="1.25.10.10:FF:000004">
    <property type="entry name" value="Pumilio homolog 1 isoform 2"/>
    <property type="match status" value="1"/>
</dbReference>
<feature type="compositionally biased region" description="Polar residues" evidence="9">
    <location>
        <begin position="94"/>
        <end position="103"/>
    </location>
</feature>
<dbReference type="InterPro" id="IPR016024">
    <property type="entry name" value="ARM-type_fold"/>
</dbReference>
<dbReference type="GO" id="GO:0003730">
    <property type="term" value="F:mRNA 3'-UTR binding"/>
    <property type="evidence" value="ECO:0007669"/>
    <property type="project" value="TreeGrafter"/>
</dbReference>
<comment type="caution">
    <text evidence="11">The sequence shown here is derived from an EMBL/GenBank/DDBJ whole genome shotgun (WGS) entry which is preliminary data.</text>
</comment>
<dbReference type="InterPro" id="IPR001313">
    <property type="entry name" value="Pumilio_RNA-bd_rpt"/>
</dbReference>
<comment type="similarity">
    <text evidence="6">Belongs to the PUF3 family.</text>
</comment>
<feature type="repeat" description="Pumilio" evidence="8">
    <location>
        <begin position="671"/>
        <end position="706"/>
    </location>
</feature>
<dbReference type="Proteomes" id="UP000256645">
    <property type="component" value="Unassembled WGS sequence"/>
</dbReference>
<feature type="region of interest" description="Disordered" evidence="9">
    <location>
        <begin position="161"/>
        <end position="212"/>
    </location>
</feature>
<feature type="region of interest" description="Disordered" evidence="9">
    <location>
        <begin position="85"/>
        <end position="146"/>
    </location>
</feature>
<dbReference type="PANTHER" id="PTHR12537">
    <property type="entry name" value="RNA BINDING PROTEIN PUMILIO-RELATED"/>
    <property type="match status" value="1"/>
</dbReference>
<gene>
    <name evidence="11" type="ORF">BP6252_01368</name>
</gene>
<dbReference type="InterPro" id="IPR033133">
    <property type="entry name" value="PUM-HD"/>
</dbReference>